<keyword evidence="2" id="KW-1003">Cell membrane</keyword>
<feature type="transmembrane region" description="Helical" evidence="6">
    <location>
        <begin position="12"/>
        <end position="30"/>
    </location>
</feature>
<keyword evidence="3 6" id="KW-0812">Transmembrane</keyword>
<reference evidence="8" key="1">
    <citation type="submission" date="2022-06" db="EMBL/GenBank/DDBJ databases">
        <title>Sphingomicrobium sedimins sp. nov., a marine bacterium isolated from tidal flat.</title>
        <authorList>
            <person name="Kim C.-H."/>
            <person name="Yoo Y."/>
            <person name="Kim J.-J."/>
        </authorList>
    </citation>
    <scope>NUCLEOTIDE SEQUENCE</scope>
    <source>
        <strain evidence="8">GRR-S6-50</strain>
    </source>
</reference>
<evidence type="ECO:0000256" key="5">
    <source>
        <dbReference type="ARBA" id="ARBA00023136"/>
    </source>
</evidence>
<dbReference type="PANTHER" id="PTHR42709:SF6">
    <property type="entry name" value="UNDECAPRENYL PHOSPHATE TRANSPORTER A"/>
    <property type="match status" value="1"/>
</dbReference>
<name>A0A9X2J4G2_9SPHN</name>
<evidence type="ECO:0000313" key="9">
    <source>
        <dbReference type="Proteomes" id="UP001155128"/>
    </source>
</evidence>
<accession>A0A9X2J4G2</accession>
<evidence type="ECO:0000256" key="2">
    <source>
        <dbReference type="ARBA" id="ARBA00022475"/>
    </source>
</evidence>
<dbReference type="AlphaFoldDB" id="A0A9X2J4G2"/>
<feature type="domain" description="VTT" evidence="7">
    <location>
        <begin position="30"/>
        <end position="161"/>
    </location>
</feature>
<proteinExistence type="predicted"/>
<protein>
    <submittedName>
        <fullName evidence="8">DedA family protein</fullName>
    </submittedName>
</protein>
<evidence type="ECO:0000256" key="4">
    <source>
        <dbReference type="ARBA" id="ARBA00022989"/>
    </source>
</evidence>
<evidence type="ECO:0000313" key="8">
    <source>
        <dbReference type="EMBL" id="MCM8557187.1"/>
    </source>
</evidence>
<dbReference type="PANTHER" id="PTHR42709">
    <property type="entry name" value="ALKALINE PHOSPHATASE LIKE PROTEIN"/>
    <property type="match status" value="1"/>
</dbReference>
<dbReference type="InterPro" id="IPR032816">
    <property type="entry name" value="VTT_dom"/>
</dbReference>
<dbReference type="Proteomes" id="UP001155128">
    <property type="component" value="Unassembled WGS sequence"/>
</dbReference>
<dbReference type="Pfam" id="PF09335">
    <property type="entry name" value="VTT_dom"/>
    <property type="match status" value="1"/>
</dbReference>
<keyword evidence="9" id="KW-1185">Reference proteome</keyword>
<feature type="transmembrane region" description="Helical" evidence="6">
    <location>
        <begin position="172"/>
        <end position="190"/>
    </location>
</feature>
<dbReference type="RefSeq" id="WP_252113032.1">
    <property type="nucleotide sequence ID" value="NZ_JAMSHT010000001.1"/>
</dbReference>
<feature type="transmembrane region" description="Helical" evidence="6">
    <location>
        <begin position="50"/>
        <end position="71"/>
    </location>
</feature>
<comment type="subcellular location">
    <subcellularLocation>
        <location evidence="1">Cell membrane</location>
        <topology evidence="1">Multi-pass membrane protein</topology>
    </subcellularLocation>
</comment>
<keyword evidence="5 6" id="KW-0472">Membrane</keyword>
<evidence type="ECO:0000259" key="7">
    <source>
        <dbReference type="Pfam" id="PF09335"/>
    </source>
</evidence>
<sequence length="204" mass="22569">MTDWVVDIIDKGGALGIAFLMFLETVFPPIPSELIMSLAGIRAGQGEMSLPVIIIAGTFGAMMGNIAWYVVAKMLGIARFKPLIDRYGRWITFTWPEIEKTKKLFAKYGTFFVGFGRMLPTVRSLISVPAGLLRMPFWPFVIASTIGTAGWTALLALFGYQLGANVEEIDKYLGPISTAVIVTIIVVYVYRLWTHRKVKPGDDA</sequence>
<evidence type="ECO:0000256" key="3">
    <source>
        <dbReference type="ARBA" id="ARBA00022692"/>
    </source>
</evidence>
<dbReference type="GO" id="GO:0005886">
    <property type="term" value="C:plasma membrane"/>
    <property type="evidence" value="ECO:0007669"/>
    <property type="project" value="UniProtKB-SubCell"/>
</dbReference>
<evidence type="ECO:0000256" key="1">
    <source>
        <dbReference type="ARBA" id="ARBA00004651"/>
    </source>
</evidence>
<evidence type="ECO:0000256" key="6">
    <source>
        <dbReference type="SAM" id="Phobius"/>
    </source>
</evidence>
<organism evidence="8 9">
    <name type="scientific">Sphingomicrobium sediminis</name>
    <dbReference type="NCBI Taxonomy" id="2950949"/>
    <lineage>
        <taxon>Bacteria</taxon>
        <taxon>Pseudomonadati</taxon>
        <taxon>Pseudomonadota</taxon>
        <taxon>Alphaproteobacteria</taxon>
        <taxon>Sphingomonadales</taxon>
        <taxon>Sphingomonadaceae</taxon>
        <taxon>Sphingomicrobium</taxon>
    </lineage>
</organism>
<dbReference type="EMBL" id="JAMSHT010000001">
    <property type="protein sequence ID" value="MCM8557187.1"/>
    <property type="molecule type" value="Genomic_DNA"/>
</dbReference>
<dbReference type="InterPro" id="IPR051311">
    <property type="entry name" value="DedA_domain"/>
</dbReference>
<feature type="transmembrane region" description="Helical" evidence="6">
    <location>
        <begin position="137"/>
        <end position="160"/>
    </location>
</feature>
<gene>
    <name evidence="8" type="ORF">NDO55_05060</name>
</gene>
<comment type="caution">
    <text evidence="8">The sequence shown here is derived from an EMBL/GenBank/DDBJ whole genome shotgun (WGS) entry which is preliminary data.</text>
</comment>
<keyword evidence="4 6" id="KW-1133">Transmembrane helix</keyword>